<evidence type="ECO:0000313" key="2">
    <source>
        <dbReference type="Proteomes" id="UP000299102"/>
    </source>
</evidence>
<dbReference type="AlphaFoldDB" id="A0A4C1XZY0"/>
<evidence type="ECO:0000313" key="1">
    <source>
        <dbReference type="EMBL" id="GBP68274.1"/>
    </source>
</evidence>
<dbReference type="Proteomes" id="UP000299102">
    <property type="component" value="Unassembled WGS sequence"/>
</dbReference>
<comment type="caution">
    <text evidence="1">The sequence shown here is derived from an EMBL/GenBank/DDBJ whole genome shotgun (WGS) entry which is preliminary data.</text>
</comment>
<reference evidence="1 2" key="1">
    <citation type="journal article" date="2019" name="Commun. Biol.">
        <title>The bagworm genome reveals a unique fibroin gene that provides high tensile strength.</title>
        <authorList>
            <person name="Kono N."/>
            <person name="Nakamura H."/>
            <person name="Ohtoshi R."/>
            <person name="Tomita M."/>
            <person name="Numata K."/>
            <person name="Arakawa K."/>
        </authorList>
    </citation>
    <scope>NUCLEOTIDE SEQUENCE [LARGE SCALE GENOMIC DNA]</scope>
</reference>
<organism evidence="1 2">
    <name type="scientific">Eumeta variegata</name>
    <name type="common">Bagworm moth</name>
    <name type="synonym">Eumeta japonica</name>
    <dbReference type="NCBI Taxonomy" id="151549"/>
    <lineage>
        <taxon>Eukaryota</taxon>
        <taxon>Metazoa</taxon>
        <taxon>Ecdysozoa</taxon>
        <taxon>Arthropoda</taxon>
        <taxon>Hexapoda</taxon>
        <taxon>Insecta</taxon>
        <taxon>Pterygota</taxon>
        <taxon>Neoptera</taxon>
        <taxon>Endopterygota</taxon>
        <taxon>Lepidoptera</taxon>
        <taxon>Glossata</taxon>
        <taxon>Ditrysia</taxon>
        <taxon>Tineoidea</taxon>
        <taxon>Psychidae</taxon>
        <taxon>Oiketicinae</taxon>
        <taxon>Eumeta</taxon>
    </lineage>
</organism>
<dbReference type="EMBL" id="BGZK01001006">
    <property type="protein sequence ID" value="GBP68274.1"/>
    <property type="molecule type" value="Genomic_DNA"/>
</dbReference>
<sequence>MENAVEVPRRDQIVGKGASSVKRLRPRAISETGPFEWAALMSALLERLSDRVSYKLIHGETTSRSLSPSRRRIEIAVKLLFSRYRTGTDGGVMTFTMLVRQRFRDAPDKCVSHFCRGESDGA</sequence>
<protein>
    <submittedName>
        <fullName evidence="1">Uncharacterized protein</fullName>
    </submittedName>
</protein>
<accession>A0A4C1XZY0</accession>
<name>A0A4C1XZY0_EUMVA</name>
<gene>
    <name evidence="1" type="ORF">EVAR_57600_1</name>
</gene>
<proteinExistence type="predicted"/>
<keyword evidence="2" id="KW-1185">Reference proteome</keyword>